<keyword evidence="2" id="KW-1185">Reference proteome</keyword>
<reference evidence="1" key="1">
    <citation type="submission" date="2013-05" db="EMBL/GenBank/DDBJ databases">
        <authorList>
            <person name="Yim A.K.Y."/>
            <person name="Chan T.F."/>
            <person name="Ji K.M."/>
            <person name="Liu X.Y."/>
            <person name="Zhou J.W."/>
            <person name="Li R.Q."/>
            <person name="Yang K.Y."/>
            <person name="Li J."/>
            <person name="Li M."/>
            <person name="Law P.T.W."/>
            <person name="Wu Y.L."/>
            <person name="Cai Z.L."/>
            <person name="Qin H."/>
            <person name="Bao Y."/>
            <person name="Leung R.K.K."/>
            <person name="Ng P.K.S."/>
            <person name="Zou J."/>
            <person name="Zhong X.J."/>
            <person name="Ran P.X."/>
            <person name="Zhong N.S."/>
            <person name="Liu Z.G."/>
            <person name="Tsui S.K.W."/>
        </authorList>
    </citation>
    <scope>NUCLEOTIDE SEQUENCE</scope>
    <source>
        <strain evidence="1">Derf</strain>
        <tissue evidence="1">Whole organism</tissue>
    </source>
</reference>
<protein>
    <submittedName>
        <fullName evidence="1">Uncharacterized protein</fullName>
    </submittedName>
</protein>
<reference evidence="1" key="2">
    <citation type="journal article" date="2022" name="Res Sq">
        <title>Comparative Genomics Reveals Insights into the Divergent Evolution of Astigmatic Mites and Household Pest Adaptations.</title>
        <authorList>
            <person name="Xiong Q."/>
            <person name="Wan A.T.-Y."/>
            <person name="Liu X.-Y."/>
            <person name="Fung C.S.-H."/>
            <person name="Xiao X."/>
            <person name="Malainual N."/>
            <person name="Hou J."/>
            <person name="Wang L."/>
            <person name="Wang M."/>
            <person name="Yang K."/>
            <person name="Cui Y."/>
            <person name="Leung E."/>
            <person name="Nong W."/>
            <person name="Shin S.-K."/>
            <person name="Au S."/>
            <person name="Jeong K.Y."/>
            <person name="Chew F.T."/>
            <person name="Hui J."/>
            <person name="Leung T.F."/>
            <person name="Tungtrongchitr A."/>
            <person name="Zhong N."/>
            <person name="Liu Z."/>
            <person name="Tsui S."/>
        </authorList>
    </citation>
    <scope>NUCLEOTIDE SEQUENCE</scope>
    <source>
        <strain evidence="1">Derf</strain>
        <tissue evidence="1">Whole organism</tissue>
    </source>
</reference>
<evidence type="ECO:0000313" key="1">
    <source>
        <dbReference type="EMBL" id="KAH9502078.1"/>
    </source>
</evidence>
<gene>
    <name evidence="1" type="ORF">DERF_012875</name>
</gene>
<comment type="caution">
    <text evidence="1">The sequence shown here is derived from an EMBL/GenBank/DDBJ whole genome shotgun (WGS) entry which is preliminary data.</text>
</comment>
<sequence length="116" mass="12588">MRNWIIFFEIKNKERKKTKELNLSRPCSNCSFNDNKDGDENFESGPVVPLLINGAFIDDVTVGAVVVAVAGVPFGFVKLPVSNCSGGITDFIVSRPDICSCCATLLLLLLLPNAPK</sequence>
<name>A0A922HSR8_DERFA</name>
<dbReference type="AlphaFoldDB" id="A0A922HSR8"/>
<evidence type="ECO:0000313" key="2">
    <source>
        <dbReference type="Proteomes" id="UP000790347"/>
    </source>
</evidence>
<accession>A0A922HSR8</accession>
<dbReference type="Proteomes" id="UP000790347">
    <property type="component" value="Unassembled WGS sequence"/>
</dbReference>
<organism evidence="1 2">
    <name type="scientific">Dermatophagoides farinae</name>
    <name type="common">American house dust mite</name>
    <dbReference type="NCBI Taxonomy" id="6954"/>
    <lineage>
        <taxon>Eukaryota</taxon>
        <taxon>Metazoa</taxon>
        <taxon>Ecdysozoa</taxon>
        <taxon>Arthropoda</taxon>
        <taxon>Chelicerata</taxon>
        <taxon>Arachnida</taxon>
        <taxon>Acari</taxon>
        <taxon>Acariformes</taxon>
        <taxon>Sarcoptiformes</taxon>
        <taxon>Astigmata</taxon>
        <taxon>Psoroptidia</taxon>
        <taxon>Analgoidea</taxon>
        <taxon>Pyroglyphidae</taxon>
        <taxon>Dermatophagoidinae</taxon>
        <taxon>Dermatophagoides</taxon>
    </lineage>
</organism>
<dbReference type="EMBL" id="ASGP02000006">
    <property type="protein sequence ID" value="KAH9502078.1"/>
    <property type="molecule type" value="Genomic_DNA"/>
</dbReference>
<proteinExistence type="predicted"/>